<dbReference type="KEGG" id="bmet:BMMGA3_01555"/>
<keyword evidence="3" id="KW-1185">Reference proteome</keyword>
<feature type="transmembrane region" description="Helical" evidence="1">
    <location>
        <begin position="12"/>
        <end position="33"/>
    </location>
</feature>
<dbReference type="eggNOG" id="ENOG50336KN">
    <property type="taxonomic scope" value="Bacteria"/>
</dbReference>
<evidence type="ECO:0000256" key="1">
    <source>
        <dbReference type="SAM" id="Phobius"/>
    </source>
</evidence>
<sequence length="216" mass="24252">MKYVQNEKGNATFYLLWLLGIVAIIFVLTINIVKVYVVKEHANLAVEQAALAGTAVLLEKTKEAVEAFDTSIDPQSLAQKGIDGNSIGKLIEKKKKEYMDNGADEADAYIKAANEILPKRLSIYPLLKNKFTERFGSSASEIPDKVRSTVQDIINENKANSEDTEIEFSQEKWRLEIKSTATFESISDHKYISKFLEDIPQVGYGSSLKYLESVYN</sequence>
<dbReference type="RefSeq" id="WP_003349692.1">
    <property type="nucleotide sequence ID" value="NZ_ADWW01000007.1"/>
</dbReference>
<keyword evidence="1" id="KW-0812">Transmembrane</keyword>
<proteinExistence type="predicted"/>
<keyword evidence="1" id="KW-0472">Membrane</keyword>
<name>I3DTY8_BACMM</name>
<dbReference type="AlphaFoldDB" id="I3DTY8"/>
<dbReference type="EMBL" id="CP007739">
    <property type="protein sequence ID" value="AIE58785.1"/>
    <property type="molecule type" value="Genomic_DNA"/>
</dbReference>
<keyword evidence="1" id="KW-1133">Transmembrane helix</keyword>
<dbReference type="OrthoDB" id="2965951at2"/>
<gene>
    <name evidence="2" type="ORF">BMMGA3_01555</name>
</gene>
<organism evidence="2 3">
    <name type="scientific">Bacillus methanolicus (strain MGA3 / ATCC 53907)</name>
    <dbReference type="NCBI Taxonomy" id="796606"/>
    <lineage>
        <taxon>Bacteria</taxon>
        <taxon>Bacillati</taxon>
        <taxon>Bacillota</taxon>
        <taxon>Bacilli</taxon>
        <taxon>Bacillales</taxon>
        <taxon>Bacillaceae</taxon>
        <taxon>Bacillus</taxon>
    </lineage>
</organism>
<dbReference type="STRING" id="796606.BMMGA3_01555"/>
<protein>
    <submittedName>
        <fullName evidence="2">Uncharacterized protein</fullName>
    </submittedName>
</protein>
<evidence type="ECO:0000313" key="2">
    <source>
        <dbReference type="EMBL" id="AIE58785.1"/>
    </source>
</evidence>
<evidence type="ECO:0000313" key="3">
    <source>
        <dbReference type="Proteomes" id="UP000027602"/>
    </source>
</evidence>
<reference evidence="2 3" key="1">
    <citation type="journal article" date="2015" name="BMC Genomics">
        <title>Transcriptome analysis of thermophilic methylotrophic Bacillus methanolicus MGA3 using RNA-sequencing provides detailed insights into its previously uncharted transcriptional landscape.</title>
        <authorList>
            <person name="Irla M."/>
            <person name="Neshat A."/>
            <person name="Brautaset T."/>
            <person name="Ruckert C."/>
            <person name="Kalinowski J."/>
            <person name="Wendisch V.F."/>
        </authorList>
    </citation>
    <scope>NUCLEOTIDE SEQUENCE [LARGE SCALE GENOMIC DNA]</scope>
    <source>
        <strain evidence="3">MGA3 / ATCC 53907</strain>
    </source>
</reference>
<dbReference type="Proteomes" id="UP000027602">
    <property type="component" value="Chromosome"/>
</dbReference>
<dbReference type="HOGENOM" id="CLU_1287828_0_0_9"/>
<accession>I3DTY8</accession>